<dbReference type="InterPro" id="IPR029058">
    <property type="entry name" value="AB_hydrolase_fold"/>
</dbReference>
<keyword evidence="4" id="KW-1185">Reference proteome</keyword>
<dbReference type="Gene3D" id="2.140.10.30">
    <property type="entry name" value="Dipeptidylpeptidase IV, N-terminal domain"/>
    <property type="match status" value="1"/>
</dbReference>
<feature type="domain" description="Dipeptidylpeptidase IV N-terminal" evidence="2">
    <location>
        <begin position="132"/>
        <end position="385"/>
    </location>
</feature>
<dbReference type="AlphaFoldDB" id="A0A919RFN7"/>
<evidence type="ECO:0000313" key="3">
    <source>
        <dbReference type="EMBL" id="GII91925.1"/>
    </source>
</evidence>
<organism evidence="3 4">
    <name type="scientific">Sinosporangium siamense</name>
    <dbReference type="NCBI Taxonomy" id="1367973"/>
    <lineage>
        <taxon>Bacteria</taxon>
        <taxon>Bacillati</taxon>
        <taxon>Actinomycetota</taxon>
        <taxon>Actinomycetes</taxon>
        <taxon>Streptosporangiales</taxon>
        <taxon>Streptosporangiaceae</taxon>
        <taxon>Sinosporangium</taxon>
    </lineage>
</organism>
<dbReference type="InterPro" id="IPR050278">
    <property type="entry name" value="Serine_Prot_S9B/DPPIV"/>
</dbReference>
<dbReference type="InterPro" id="IPR002469">
    <property type="entry name" value="Peptidase_S9B_N"/>
</dbReference>
<gene>
    <name evidence="3" type="ORF">Ssi02_21560</name>
</gene>
<feature type="domain" description="Peptidase S9 prolyl oligopeptidase catalytic" evidence="1">
    <location>
        <begin position="483"/>
        <end position="674"/>
    </location>
</feature>
<dbReference type="GO" id="GO:0006508">
    <property type="term" value="P:proteolysis"/>
    <property type="evidence" value="ECO:0007669"/>
    <property type="project" value="InterPro"/>
</dbReference>
<proteinExistence type="predicted"/>
<dbReference type="Gene3D" id="3.40.50.1820">
    <property type="entry name" value="alpha/beta hydrolase"/>
    <property type="match status" value="1"/>
</dbReference>
<evidence type="ECO:0000259" key="1">
    <source>
        <dbReference type="Pfam" id="PF00326"/>
    </source>
</evidence>
<dbReference type="EMBL" id="BOOW01000012">
    <property type="protein sequence ID" value="GII91925.1"/>
    <property type="molecule type" value="Genomic_DNA"/>
</dbReference>
<dbReference type="PANTHER" id="PTHR11731:SF118">
    <property type="entry name" value="BLR1971 PROTEIN"/>
    <property type="match status" value="1"/>
</dbReference>
<reference evidence="3" key="1">
    <citation type="submission" date="2021-01" db="EMBL/GenBank/DDBJ databases">
        <title>Whole genome shotgun sequence of Sinosporangium siamense NBRC 109515.</title>
        <authorList>
            <person name="Komaki H."/>
            <person name="Tamura T."/>
        </authorList>
    </citation>
    <scope>NUCLEOTIDE SEQUENCE</scope>
    <source>
        <strain evidence="3">NBRC 109515</strain>
    </source>
</reference>
<dbReference type="SUPFAM" id="SSF82171">
    <property type="entry name" value="DPP6 N-terminal domain-like"/>
    <property type="match status" value="1"/>
</dbReference>
<dbReference type="RefSeq" id="WP_204024311.1">
    <property type="nucleotide sequence ID" value="NZ_BOOW01000012.1"/>
</dbReference>
<dbReference type="Proteomes" id="UP000606172">
    <property type="component" value="Unassembled WGS sequence"/>
</dbReference>
<evidence type="ECO:0000313" key="4">
    <source>
        <dbReference type="Proteomes" id="UP000606172"/>
    </source>
</evidence>
<dbReference type="GO" id="GO:0008236">
    <property type="term" value="F:serine-type peptidase activity"/>
    <property type="evidence" value="ECO:0007669"/>
    <property type="project" value="InterPro"/>
</dbReference>
<protein>
    <submittedName>
        <fullName evidence="3">Dipeptidyl peptidase IV</fullName>
    </submittedName>
</protein>
<evidence type="ECO:0000259" key="2">
    <source>
        <dbReference type="Pfam" id="PF00930"/>
    </source>
</evidence>
<comment type="caution">
    <text evidence="3">The sequence shown here is derived from an EMBL/GenBank/DDBJ whole genome shotgun (WGS) entry which is preliminary data.</text>
</comment>
<accession>A0A919RFN7</accession>
<sequence length="689" mass="76199">MIDRYRRAERLHMSRHDQLVFRALVTPHWEGDSFWYKVNTPEGPEFVRVWPEKRERQVIADPGAEEAPPPMITGLVTSPDGRYAVGVEGENLTVNGTPVTADGVAGWGYGLPSDQSRMPVVARQQGLRTPPLVVFAPGGRRFVTCRVDQRHVPTLTLTQSCPPGAGQPRPLVHTMHYEMPGDEPPTITHLILDAETGERVDVDIEPLTFTHDAPLGVERVWWSDDDTLWLLYSTRGYKSARLYRIDARTGAACVVLEETAETIMHYSPTVIDFPLVRTFGDEVLWFSERDGWGHLYLYRDGELVCQVTRGEWLVRAIVHLDEERRELYFLAGGHDPNPYHRGLFRVGLDGTGLTRLTPEQADHDVTASPDGRWFVDTYATPAEPPVTVLRDRDGTVVLELERADIRRLLEAGWRAPEPFTVKAADGVTDVHGLLYLPGDFDPSASYPILDSVYNGGQLPRLARLNLRGYPVDPYLLDQAAGAPMFAQLGLAVVVLDGRGTPYRSKAFHDAGYGDPTLRVGLADHVAALTQLAADRPYLDLGRVGIAGHSGGGTATAAALLHHPGVFHVGVASAGNYETAGYYALWGETYGGPPPRDYDQWSLVPHAAGLKGKLLLLCGEMDDNTHPTLTLRLVDALIRADKDFDMLMVPGAAHGYLHAESHVLRRQWDYLVRHLLGEEPPTGFTLTLEG</sequence>
<dbReference type="Pfam" id="PF00930">
    <property type="entry name" value="DPPIV_N"/>
    <property type="match status" value="1"/>
</dbReference>
<dbReference type="Pfam" id="PF00326">
    <property type="entry name" value="Peptidase_S9"/>
    <property type="match status" value="1"/>
</dbReference>
<dbReference type="PANTHER" id="PTHR11731">
    <property type="entry name" value="PROTEASE FAMILY S9B,C DIPEPTIDYL-PEPTIDASE IV-RELATED"/>
    <property type="match status" value="1"/>
</dbReference>
<name>A0A919RFN7_9ACTN</name>
<dbReference type="InterPro" id="IPR001375">
    <property type="entry name" value="Peptidase_S9_cat"/>
</dbReference>
<dbReference type="SUPFAM" id="SSF53474">
    <property type="entry name" value="alpha/beta-Hydrolases"/>
    <property type="match status" value="1"/>
</dbReference>